<evidence type="ECO:0000313" key="5">
    <source>
        <dbReference type="EMBL" id="AUR00245.1"/>
    </source>
</evidence>
<dbReference type="RefSeq" id="WP_102884006.1">
    <property type="nucleotide sequence ID" value="NZ_CP010725.1"/>
</dbReference>
<dbReference type="GO" id="GO:0005524">
    <property type="term" value="F:ATP binding"/>
    <property type="evidence" value="ECO:0007669"/>
    <property type="project" value="UniProtKB-KW"/>
</dbReference>
<evidence type="ECO:0000256" key="1">
    <source>
        <dbReference type="ARBA" id="ARBA00022741"/>
    </source>
</evidence>
<dbReference type="EMBL" id="CP010725">
    <property type="protein sequence ID" value="AUR00245.1"/>
    <property type="molecule type" value="Genomic_DNA"/>
</dbReference>
<keyword evidence="3" id="KW-0067">ATP-binding</keyword>
<proteinExistence type="predicted"/>
<evidence type="ECO:0000256" key="2">
    <source>
        <dbReference type="ARBA" id="ARBA00022801"/>
    </source>
</evidence>
<reference evidence="5 6" key="2">
    <citation type="journal article" date="2017" name="Genome Biol. Evol.">
        <title>Trajectories and Drivers of Genome Evolution in Surface-Associated Marine Phaeobacter.</title>
        <authorList>
            <person name="Freese H.M."/>
            <person name="Sikorski J."/>
            <person name="Bunk B."/>
            <person name="Scheuner C."/>
            <person name="Meier-Kolthoff J.P."/>
            <person name="Sproer C."/>
            <person name="Gram L."/>
            <person name="Overmann J."/>
        </authorList>
    </citation>
    <scope>NUCLEOTIDE SEQUENCE [LARGE SCALE GENOMIC DNA]</scope>
    <source>
        <strain evidence="5 6">P88</strain>
    </source>
</reference>
<reference evidence="5 6" key="1">
    <citation type="journal article" date="2017" name="Front. Microbiol.">
        <title>Phaeobacter piscinae sp. nov., a species of the Roseobacter group and potential aquaculture probiont.</title>
        <authorList>
            <person name="Sonnenschein E.C."/>
            <person name="Phippen C.B.W."/>
            <person name="Nielsen K.F."/>
            <person name="Mateiu R.V."/>
            <person name="Melchiorsen J."/>
            <person name="Gram L."/>
            <person name="Overmann J."/>
            <person name="Freese H.M."/>
        </authorList>
    </citation>
    <scope>NUCLEOTIDE SEQUENCE [LARGE SCALE GENOMIC DNA]</scope>
    <source>
        <strain evidence="5 6">P88</strain>
    </source>
</reference>
<name>A0A2I7KCA8_9RHOB</name>
<dbReference type="Pfam" id="PF02682">
    <property type="entry name" value="CT_C_D"/>
    <property type="match status" value="1"/>
</dbReference>
<dbReference type="GO" id="GO:0016787">
    <property type="term" value="F:hydrolase activity"/>
    <property type="evidence" value="ECO:0007669"/>
    <property type="project" value="UniProtKB-KW"/>
</dbReference>
<dbReference type="Gene3D" id="2.40.100.10">
    <property type="entry name" value="Cyclophilin-like"/>
    <property type="match status" value="1"/>
</dbReference>
<feature type="domain" description="Carboxyltransferase" evidence="4">
    <location>
        <begin position="10"/>
        <end position="214"/>
    </location>
</feature>
<dbReference type="PANTHER" id="PTHR34698">
    <property type="entry name" value="5-OXOPROLINASE SUBUNIT B"/>
    <property type="match status" value="1"/>
</dbReference>
<evidence type="ECO:0000313" key="6">
    <source>
        <dbReference type="Proteomes" id="UP000236447"/>
    </source>
</evidence>
<evidence type="ECO:0000256" key="3">
    <source>
        <dbReference type="ARBA" id="ARBA00022840"/>
    </source>
</evidence>
<gene>
    <name evidence="5" type="ORF">PhaeoP88_02908</name>
</gene>
<protein>
    <submittedName>
        <fullName evidence="5">Allophanate hydrolase, subunit 1</fullName>
    </submittedName>
</protein>
<dbReference type="InterPro" id="IPR003833">
    <property type="entry name" value="CT_C_D"/>
</dbReference>
<dbReference type="InterPro" id="IPR029000">
    <property type="entry name" value="Cyclophilin-like_dom_sf"/>
</dbReference>
<dbReference type="Proteomes" id="UP000236447">
    <property type="component" value="Chromosome"/>
</dbReference>
<dbReference type="InterPro" id="IPR010016">
    <property type="entry name" value="PxpB"/>
</dbReference>
<keyword evidence="2 5" id="KW-0378">Hydrolase</keyword>
<dbReference type="AlphaFoldDB" id="A0A2I7KCA8"/>
<dbReference type="SUPFAM" id="SSF50891">
    <property type="entry name" value="Cyclophilin-like"/>
    <property type="match status" value="1"/>
</dbReference>
<dbReference type="Gene3D" id="3.30.1360.40">
    <property type="match status" value="1"/>
</dbReference>
<evidence type="ECO:0000259" key="4">
    <source>
        <dbReference type="SMART" id="SM00796"/>
    </source>
</evidence>
<dbReference type="SMART" id="SM00796">
    <property type="entry name" value="AHS1"/>
    <property type="match status" value="1"/>
</dbReference>
<organism evidence="5 6">
    <name type="scientific">Phaeobacter inhibens</name>
    <dbReference type="NCBI Taxonomy" id="221822"/>
    <lineage>
        <taxon>Bacteria</taxon>
        <taxon>Pseudomonadati</taxon>
        <taxon>Pseudomonadota</taxon>
        <taxon>Alphaproteobacteria</taxon>
        <taxon>Rhodobacterales</taxon>
        <taxon>Roseobacteraceae</taxon>
        <taxon>Phaeobacter</taxon>
    </lineage>
</organism>
<sequence>MSREAPPTYPLIRNVGLSGMLVSFGDQLDEATNRATLAFRSAVNELGLSGVVETATSLASVFVRFDAADLPHDRLRGVLADLLQARDWREAPLPQGRRFWRVPTVYGTELAPQLAEASDLAGLSEAAAIDELGAARVRVLTIGFAPGQPYLGTLGETWDIPRQSEVTPQVPVGALVLAIRQFVLFSTASPTGWRHVGQTGLTLFQPEAADPFALRVGDELQFEPVSRAAFQRLRDSGAEQGGAIVSEVTS</sequence>
<keyword evidence="1" id="KW-0547">Nucleotide-binding</keyword>
<accession>A0A2I7KCA8</accession>
<dbReference type="PANTHER" id="PTHR34698:SF2">
    <property type="entry name" value="5-OXOPROLINASE SUBUNIT B"/>
    <property type="match status" value="1"/>
</dbReference>
<dbReference type="SUPFAM" id="SSF160467">
    <property type="entry name" value="PH0987 N-terminal domain-like"/>
    <property type="match status" value="1"/>
</dbReference>